<dbReference type="EMBL" id="JAPDIA010000008">
    <property type="protein sequence ID" value="MDG0813518.1"/>
    <property type="molecule type" value="Genomic_DNA"/>
</dbReference>
<evidence type="ECO:0000313" key="2">
    <source>
        <dbReference type="EMBL" id="MDG0813518.1"/>
    </source>
</evidence>
<organism evidence="2 3">
    <name type="scientific">Cohnella rhizosphaerae</name>
    <dbReference type="NCBI Taxonomy" id="1457232"/>
    <lineage>
        <taxon>Bacteria</taxon>
        <taxon>Bacillati</taxon>
        <taxon>Bacillota</taxon>
        <taxon>Bacilli</taxon>
        <taxon>Bacillales</taxon>
        <taxon>Paenibacillaceae</taxon>
        <taxon>Cohnella</taxon>
    </lineage>
</organism>
<feature type="region of interest" description="Disordered" evidence="1">
    <location>
        <begin position="260"/>
        <end position="297"/>
    </location>
</feature>
<feature type="compositionally biased region" description="Low complexity" evidence="1">
    <location>
        <begin position="263"/>
        <end position="276"/>
    </location>
</feature>
<evidence type="ECO:0000313" key="3">
    <source>
        <dbReference type="Proteomes" id="UP001153404"/>
    </source>
</evidence>
<name>A0A9X4KZQ0_9BACL</name>
<proteinExistence type="predicted"/>
<dbReference type="Proteomes" id="UP001153404">
    <property type="component" value="Unassembled WGS sequence"/>
</dbReference>
<evidence type="ECO:0000256" key="1">
    <source>
        <dbReference type="SAM" id="MobiDB-lite"/>
    </source>
</evidence>
<dbReference type="Gene3D" id="2.70.98.70">
    <property type="match status" value="1"/>
</dbReference>
<comment type="caution">
    <text evidence="2">The sequence shown here is derived from an EMBL/GenBank/DDBJ whole genome shotgun (WGS) entry which is preliminary data.</text>
</comment>
<keyword evidence="3" id="KW-1185">Reference proteome</keyword>
<accession>A0A9X4KZQ0</accession>
<dbReference type="RefSeq" id="WP_277537511.1">
    <property type="nucleotide sequence ID" value="NZ_JAPDIA010000008.1"/>
</dbReference>
<protein>
    <submittedName>
        <fullName evidence="2">Uncharacterized protein</fullName>
    </submittedName>
</protein>
<dbReference type="AlphaFoldDB" id="A0A9X4KZQ0"/>
<sequence length="297" mass="31586">MGGIQLTVDGSPVLVDIGSYGLDSSLCNAMCFDDGGCYTQGQYLNGNVGPEKSSYIRRSLIGERFIYAHAVITSEIHPKHEVKQAERIVVADRHTGAILVSDSFEGHRPLRFATHLHCSGSVTDLGAGSYRLTGGQANLIAGIKDGDKGLSDDEKGEIFVAVLGGNNELDVKIEEPVWHPTYIYGLNGNPDEQDIRFGRFPHYKRWRLAYPSQVERGAFLFAITSTPGEISAEAGREGREGAVSFAGGASVVFGSGGDREAAGLRSSGGSDRLGPGKSSTDGDRLAAIEGEGMRSGF</sequence>
<gene>
    <name evidence="2" type="ORF">OMP40_32690</name>
</gene>
<reference evidence="2" key="1">
    <citation type="submission" date="2022-10" db="EMBL/GenBank/DDBJ databases">
        <title>Comparative genomic analysis of Cohnella hashimotonis sp. nov., isolated from the International Space Station.</title>
        <authorList>
            <person name="Simpson A."/>
            <person name="Venkateswaran K."/>
        </authorList>
    </citation>
    <scope>NUCLEOTIDE SEQUENCE</scope>
    <source>
        <strain evidence="2">DSM 28161</strain>
    </source>
</reference>